<evidence type="ECO:0000256" key="7">
    <source>
        <dbReference type="HAMAP-Rule" id="MF_00961"/>
    </source>
</evidence>
<keyword evidence="4 7" id="KW-0731">Sigma factor</keyword>
<evidence type="ECO:0000313" key="12">
    <source>
        <dbReference type="Proteomes" id="UP000282837"/>
    </source>
</evidence>
<dbReference type="InterPro" id="IPR000943">
    <property type="entry name" value="RNA_pol_sigma70"/>
</dbReference>
<comment type="similarity">
    <text evidence="7">Belongs to the sigma-70 factor family. RpoH subfamily.</text>
</comment>
<proteinExistence type="inferred from homology"/>
<evidence type="ECO:0000256" key="2">
    <source>
        <dbReference type="ARBA" id="ARBA00023015"/>
    </source>
</evidence>
<dbReference type="NCBIfam" id="TIGR02937">
    <property type="entry name" value="sigma70-ECF"/>
    <property type="match status" value="1"/>
</dbReference>
<dbReference type="Gene3D" id="1.20.140.160">
    <property type="match status" value="1"/>
</dbReference>
<dbReference type="Proteomes" id="UP000282837">
    <property type="component" value="Unassembled WGS sequence"/>
</dbReference>
<dbReference type="RefSeq" id="WP_127705222.1">
    <property type="nucleotide sequence ID" value="NZ_SACO01000001.1"/>
</dbReference>
<dbReference type="GO" id="GO:0003677">
    <property type="term" value="F:DNA binding"/>
    <property type="evidence" value="ECO:0007669"/>
    <property type="project" value="UniProtKB-UniRule"/>
</dbReference>
<dbReference type="InterPro" id="IPR012759">
    <property type="entry name" value="RNA_pol_sigma_RpoH_proteobac"/>
</dbReference>
<feature type="DNA-binding region" description="H-T-H motif" evidence="7">
    <location>
        <begin position="259"/>
        <end position="278"/>
    </location>
</feature>
<dbReference type="InterPro" id="IPR013324">
    <property type="entry name" value="RNA_pol_sigma_r3/r4-like"/>
</dbReference>
<keyword evidence="6 7" id="KW-0804">Transcription</keyword>
<evidence type="ECO:0000256" key="4">
    <source>
        <dbReference type="ARBA" id="ARBA00023082"/>
    </source>
</evidence>
<comment type="subunit">
    <text evidence="7">Interacts with the RNA polymerase core enzyme.</text>
</comment>
<dbReference type="OrthoDB" id="9809557at2"/>
<comment type="function">
    <text evidence="7">Sigma factors are initiation factors that promote the attachment of RNA polymerase to specific initiation sites and are then released. This sigma factor is involved in regulation of expression of heat shock genes.</text>
</comment>
<dbReference type="InterPro" id="IPR014284">
    <property type="entry name" value="RNA_pol_sigma-70_dom"/>
</dbReference>
<dbReference type="InterPro" id="IPR007630">
    <property type="entry name" value="RNA_pol_sigma70_r4"/>
</dbReference>
<dbReference type="NCBIfam" id="TIGR02392">
    <property type="entry name" value="rpoH_proteo"/>
    <property type="match status" value="1"/>
</dbReference>
<keyword evidence="12" id="KW-1185">Reference proteome</keyword>
<dbReference type="SUPFAM" id="SSF88946">
    <property type="entry name" value="Sigma2 domain of RNA polymerase sigma factors"/>
    <property type="match status" value="1"/>
</dbReference>
<keyword evidence="1 7" id="KW-0963">Cytoplasm</keyword>
<dbReference type="HAMAP" id="MF_00961">
    <property type="entry name" value="Sigma70_RpoH"/>
    <property type="match status" value="1"/>
</dbReference>
<dbReference type="GO" id="GO:0005737">
    <property type="term" value="C:cytoplasm"/>
    <property type="evidence" value="ECO:0007669"/>
    <property type="project" value="UniProtKB-SubCell"/>
</dbReference>
<evidence type="ECO:0000313" key="11">
    <source>
        <dbReference type="EMBL" id="RVU07656.1"/>
    </source>
</evidence>
<dbReference type="InterPro" id="IPR013325">
    <property type="entry name" value="RNA_pol_sigma_r2"/>
</dbReference>
<feature type="domain" description="RNA polymerase sigma-70" evidence="9">
    <location>
        <begin position="81"/>
        <end position="94"/>
    </location>
</feature>
<dbReference type="EMBL" id="SACO01000001">
    <property type="protein sequence ID" value="RVU07656.1"/>
    <property type="molecule type" value="Genomic_DNA"/>
</dbReference>
<dbReference type="Gene3D" id="1.10.601.10">
    <property type="entry name" value="RNA Polymerase Primary Sigma Factor"/>
    <property type="match status" value="1"/>
</dbReference>
<keyword evidence="3 7" id="KW-0346">Stress response</keyword>
<feature type="region of interest" description="Sigma-70 factor domain-2" evidence="7">
    <location>
        <begin position="57"/>
        <end position="126"/>
    </location>
</feature>
<protein>
    <recommendedName>
        <fullName evidence="7 8">RNA polymerase sigma factor RpoH</fullName>
    </recommendedName>
    <alternativeName>
        <fullName evidence="7">RNA polymerase sigma-32 factor</fullName>
    </alternativeName>
</protein>
<organism evidence="11 12">
    <name type="scientific">Novosphingobium umbonatum</name>
    <dbReference type="NCBI Taxonomy" id="1908524"/>
    <lineage>
        <taxon>Bacteria</taxon>
        <taxon>Pseudomonadati</taxon>
        <taxon>Pseudomonadota</taxon>
        <taxon>Alphaproteobacteria</taxon>
        <taxon>Sphingomonadales</taxon>
        <taxon>Sphingomonadaceae</taxon>
        <taxon>Novosphingobium</taxon>
    </lineage>
</organism>
<dbReference type="PANTHER" id="PTHR30376:SF3">
    <property type="entry name" value="RNA POLYMERASE SIGMA FACTOR RPOH"/>
    <property type="match status" value="1"/>
</dbReference>
<dbReference type="AlphaFoldDB" id="A0A437NCU8"/>
<dbReference type="PROSITE" id="PS00716">
    <property type="entry name" value="SIGMA70_2"/>
    <property type="match status" value="1"/>
</dbReference>
<evidence type="ECO:0000259" key="9">
    <source>
        <dbReference type="PROSITE" id="PS00715"/>
    </source>
</evidence>
<dbReference type="Pfam" id="PF04542">
    <property type="entry name" value="Sigma70_r2"/>
    <property type="match status" value="1"/>
</dbReference>
<feature type="domain" description="RNA polymerase sigma-70" evidence="10">
    <location>
        <begin position="258"/>
        <end position="284"/>
    </location>
</feature>
<keyword evidence="5 7" id="KW-0238">DNA-binding</keyword>
<dbReference type="Pfam" id="PF04545">
    <property type="entry name" value="Sigma70_r4"/>
    <property type="match status" value="1"/>
</dbReference>
<comment type="caution">
    <text evidence="11">The sequence shown here is derived from an EMBL/GenBank/DDBJ whole genome shotgun (WGS) entry which is preliminary data.</text>
</comment>
<dbReference type="GO" id="GO:0009408">
    <property type="term" value="P:response to heat"/>
    <property type="evidence" value="ECO:0007669"/>
    <property type="project" value="UniProtKB-UniRule"/>
</dbReference>
<comment type="subcellular location">
    <subcellularLocation>
        <location evidence="7">Cytoplasm</location>
    </subcellularLocation>
</comment>
<evidence type="ECO:0000259" key="10">
    <source>
        <dbReference type="PROSITE" id="PS00716"/>
    </source>
</evidence>
<dbReference type="PIRSF" id="PIRSF000770">
    <property type="entry name" value="RNA_pol_sigma-SigE/K"/>
    <property type="match status" value="1"/>
</dbReference>
<dbReference type="Pfam" id="PF00140">
    <property type="entry name" value="Sigma70_r1_2"/>
    <property type="match status" value="1"/>
</dbReference>
<gene>
    <name evidence="7 11" type="primary">rpoH</name>
    <name evidence="11" type="ORF">EOE18_00770</name>
</gene>
<name>A0A437NCU8_9SPHN</name>
<dbReference type="InterPro" id="IPR009042">
    <property type="entry name" value="RNA_pol_sigma70_r1_2"/>
</dbReference>
<dbReference type="GO" id="GO:0006352">
    <property type="term" value="P:DNA-templated transcription initiation"/>
    <property type="evidence" value="ECO:0007669"/>
    <property type="project" value="UniProtKB-UniRule"/>
</dbReference>
<evidence type="ECO:0000256" key="6">
    <source>
        <dbReference type="ARBA" id="ARBA00023163"/>
    </source>
</evidence>
<dbReference type="InterPro" id="IPR050813">
    <property type="entry name" value="Sigma-70_Factor"/>
</dbReference>
<dbReference type="PANTHER" id="PTHR30376">
    <property type="entry name" value="SIGMA FACTOR RPOH HEAT SHOCK RELATED"/>
    <property type="match status" value="1"/>
</dbReference>
<evidence type="ECO:0000256" key="1">
    <source>
        <dbReference type="ARBA" id="ARBA00022490"/>
    </source>
</evidence>
<keyword evidence="2 7" id="KW-0805">Transcription regulation</keyword>
<feature type="short sequence motif" description="Interaction with polymerase core subunit RpoC" evidence="7">
    <location>
        <begin position="81"/>
        <end position="84"/>
    </location>
</feature>
<sequence>MSLESNLPAAPSAPATEAGLNRYLAEIRKFPVLTAEQEYMLAKRYSEHQDPDAARQLVTSHLRLVAKIAMGYRGYGLPISELISEGNIGLMQGVKKFEPDRGFRLATYAMWWIKASIQEYVLRSWSLVKMGTTAVQKKLFFNLRRMKKNIDAYEDGDLHPDDVKKIATDLGVPENEVVAMNRRMMMGGDASLNVSINDEGEGQWQDLLADNGPLQDETVADAEEAQWRHALLAEAMGSLNEREAAILFERRLTDDPKTLEELSQTYNVSRERVRQIEVRAFEKLQKAMQKIATDRMLIAAA</sequence>
<dbReference type="SUPFAM" id="SSF88659">
    <property type="entry name" value="Sigma3 and sigma4 domains of RNA polymerase sigma factors"/>
    <property type="match status" value="1"/>
</dbReference>
<dbReference type="PROSITE" id="PS00715">
    <property type="entry name" value="SIGMA70_1"/>
    <property type="match status" value="1"/>
</dbReference>
<evidence type="ECO:0000256" key="8">
    <source>
        <dbReference type="NCBIfam" id="TIGR02392"/>
    </source>
</evidence>
<accession>A0A437NCU8</accession>
<comment type="caution">
    <text evidence="7">Lacks conserved residue(s) required for the propagation of feature annotation.</text>
</comment>
<dbReference type="NCBIfam" id="NF005143">
    <property type="entry name" value="PRK06596.1"/>
    <property type="match status" value="1"/>
</dbReference>
<dbReference type="GO" id="GO:0016987">
    <property type="term" value="F:sigma factor activity"/>
    <property type="evidence" value="ECO:0007669"/>
    <property type="project" value="UniProtKB-UniRule"/>
</dbReference>
<evidence type="ECO:0000256" key="5">
    <source>
        <dbReference type="ARBA" id="ARBA00023125"/>
    </source>
</evidence>
<dbReference type="CDD" id="cd06171">
    <property type="entry name" value="Sigma70_r4"/>
    <property type="match status" value="1"/>
</dbReference>
<evidence type="ECO:0000256" key="3">
    <source>
        <dbReference type="ARBA" id="ARBA00023016"/>
    </source>
</evidence>
<reference evidence="11 12" key="1">
    <citation type="submission" date="2019-01" db="EMBL/GenBank/DDBJ databases">
        <authorList>
            <person name="Chen W.-M."/>
        </authorList>
    </citation>
    <scope>NUCLEOTIDE SEQUENCE [LARGE SCALE GENOMIC DNA]</scope>
    <source>
        <strain evidence="11 12">FSY-9</strain>
    </source>
</reference>
<dbReference type="InterPro" id="IPR007627">
    <property type="entry name" value="RNA_pol_sigma70_r2"/>
</dbReference>
<dbReference type="PRINTS" id="PR00046">
    <property type="entry name" value="SIGMA70FCT"/>
</dbReference>